<sequence length="255" mass="28326">MSFWRKIIGKKEKPSVPVRRVPEGVLVYAIGDVHGRVDLLQTLLKKIMADMAERKDFNSVKIIFLGDYVDRGFHSREVIDLLLKLDVRGVGFKFLAGNHEDMMLGFMDDPAENTAWLNVGGIATLASYGVLLPDNPDIEVLGKASSDLVKAMPDSHQRFLKGLLEHYELGDYVFVHAGLRPGLPFGAQRRSDKLGIRREFTETEFDFGRTVVHGHTGVSSPKIYNNRIAVDTGAFATGHLTAAILQNDTVNFIST</sequence>
<dbReference type="InterPro" id="IPR006186">
    <property type="entry name" value="Ser/Thr-sp_prot-phosphatase"/>
</dbReference>
<dbReference type="EMBL" id="JBHRSL010000010">
    <property type="protein sequence ID" value="MFC3052234.1"/>
    <property type="molecule type" value="Genomic_DNA"/>
</dbReference>
<organism evidence="2 3">
    <name type="scientific">Kordiimonas pumila</name>
    <dbReference type="NCBI Taxonomy" id="2161677"/>
    <lineage>
        <taxon>Bacteria</taxon>
        <taxon>Pseudomonadati</taxon>
        <taxon>Pseudomonadota</taxon>
        <taxon>Alphaproteobacteria</taxon>
        <taxon>Kordiimonadales</taxon>
        <taxon>Kordiimonadaceae</taxon>
        <taxon>Kordiimonas</taxon>
    </lineage>
</organism>
<reference evidence="3" key="1">
    <citation type="journal article" date="2019" name="Int. J. Syst. Evol. Microbiol.">
        <title>The Global Catalogue of Microorganisms (GCM) 10K type strain sequencing project: providing services to taxonomists for standard genome sequencing and annotation.</title>
        <authorList>
            <consortium name="The Broad Institute Genomics Platform"/>
            <consortium name="The Broad Institute Genome Sequencing Center for Infectious Disease"/>
            <person name="Wu L."/>
            <person name="Ma J."/>
        </authorList>
    </citation>
    <scope>NUCLEOTIDE SEQUENCE [LARGE SCALE GENOMIC DNA]</scope>
    <source>
        <strain evidence="3">KCTC 62164</strain>
    </source>
</reference>
<dbReference type="Pfam" id="PF00149">
    <property type="entry name" value="Metallophos"/>
    <property type="match status" value="1"/>
</dbReference>
<proteinExistence type="predicted"/>
<comment type="caution">
    <text evidence="2">The sequence shown here is derived from an EMBL/GenBank/DDBJ whole genome shotgun (WGS) entry which is preliminary data.</text>
</comment>
<feature type="domain" description="Calcineurin-like phosphoesterase" evidence="1">
    <location>
        <begin position="27"/>
        <end position="216"/>
    </location>
</feature>
<dbReference type="InterPro" id="IPR004843">
    <property type="entry name" value="Calcineurin-like_PHP"/>
</dbReference>
<protein>
    <submittedName>
        <fullName evidence="2">Metallophosphoesterase</fullName>
    </submittedName>
</protein>
<dbReference type="Gene3D" id="3.60.21.10">
    <property type="match status" value="1"/>
</dbReference>
<dbReference type="SUPFAM" id="SSF56300">
    <property type="entry name" value="Metallo-dependent phosphatases"/>
    <property type="match status" value="1"/>
</dbReference>
<dbReference type="InterPro" id="IPR050126">
    <property type="entry name" value="Ap4A_hydrolase"/>
</dbReference>
<evidence type="ECO:0000259" key="1">
    <source>
        <dbReference type="Pfam" id="PF00149"/>
    </source>
</evidence>
<accession>A0ABV7D515</accession>
<keyword evidence="3" id="KW-1185">Reference proteome</keyword>
<dbReference type="RefSeq" id="WP_228073674.1">
    <property type="nucleotide sequence ID" value="NZ_CP061205.1"/>
</dbReference>
<evidence type="ECO:0000313" key="3">
    <source>
        <dbReference type="Proteomes" id="UP001595444"/>
    </source>
</evidence>
<dbReference type="PANTHER" id="PTHR42850:SF4">
    <property type="entry name" value="ZINC-DEPENDENT ENDOPOLYPHOSPHATASE"/>
    <property type="match status" value="1"/>
</dbReference>
<dbReference type="PRINTS" id="PR00114">
    <property type="entry name" value="STPHPHTASE"/>
</dbReference>
<dbReference type="InterPro" id="IPR029052">
    <property type="entry name" value="Metallo-depent_PP-like"/>
</dbReference>
<dbReference type="Proteomes" id="UP001595444">
    <property type="component" value="Unassembled WGS sequence"/>
</dbReference>
<dbReference type="PANTHER" id="PTHR42850">
    <property type="entry name" value="METALLOPHOSPHOESTERASE"/>
    <property type="match status" value="1"/>
</dbReference>
<evidence type="ECO:0000313" key="2">
    <source>
        <dbReference type="EMBL" id="MFC3052234.1"/>
    </source>
</evidence>
<gene>
    <name evidence="2" type="ORF">ACFOKA_09990</name>
</gene>
<name>A0ABV7D515_9PROT</name>